<gene>
    <name evidence="3" type="ORF">KVV02_008413</name>
</gene>
<evidence type="ECO:0008006" key="5">
    <source>
        <dbReference type="Google" id="ProtNLM"/>
    </source>
</evidence>
<feature type="transmembrane region" description="Helical" evidence="2">
    <location>
        <begin position="232"/>
        <end position="255"/>
    </location>
</feature>
<organism evidence="3 4">
    <name type="scientific">Mortierella alpina</name>
    <name type="common">Oleaginous fungus</name>
    <name type="synonym">Mortierella renispora</name>
    <dbReference type="NCBI Taxonomy" id="64518"/>
    <lineage>
        <taxon>Eukaryota</taxon>
        <taxon>Fungi</taxon>
        <taxon>Fungi incertae sedis</taxon>
        <taxon>Mucoromycota</taxon>
        <taxon>Mortierellomycotina</taxon>
        <taxon>Mortierellomycetes</taxon>
        <taxon>Mortierellales</taxon>
        <taxon>Mortierellaceae</taxon>
        <taxon>Mortierella</taxon>
    </lineage>
</organism>
<dbReference type="EMBL" id="JAIFTL010000028">
    <property type="protein sequence ID" value="KAG9325981.1"/>
    <property type="molecule type" value="Genomic_DNA"/>
</dbReference>
<evidence type="ECO:0000313" key="4">
    <source>
        <dbReference type="Proteomes" id="UP000717515"/>
    </source>
</evidence>
<feature type="compositionally biased region" description="Low complexity" evidence="1">
    <location>
        <begin position="105"/>
        <end position="114"/>
    </location>
</feature>
<dbReference type="AlphaFoldDB" id="A0A9P8AB08"/>
<feature type="transmembrane region" description="Helical" evidence="2">
    <location>
        <begin position="205"/>
        <end position="225"/>
    </location>
</feature>
<dbReference type="Proteomes" id="UP000717515">
    <property type="component" value="Unassembled WGS sequence"/>
</dbReference>
<protein>
    <recommendedName>
        <fullName evidence="5">Transmembrane protein</fullName>
    </recommendedName>
</protein>
<evidence type="ECO:0000256" key="2">
    <source>
        <dbReference type="SAM" id="Phobius"/>
    </source>
</evidence>
<comment type="caution">
    <text evidence="3">The sequence shown here is derived from an EMBL/GenBank/DDBJ whole genome shotgun (WGS) entry which is preliminary data.</text>
</comment>
<evidence type="ECO:0000256" key="1">
    <source>
        <dbReference type="SAM" id="MobiDB-lite"/>
    </source>
</evidence>
<feature type="compositionally biased region" description="Basic and acidic residues" evidence="1">
    <location>
        <begin position="1"/>
        <end position="14"/>
    </location>
</feature>
<accession>A0A9P8AB08</accession>
<feature type="region of interest" description="Disordered" evidence="1">
    <location>
        <begin position="103"/>
        <end position="146"/>
    </location>
</feature>
<keyword evidence="2" id="KW-1133">Transmembrane helix</keyword>
<proteinExistence type="predicted"/>
<feature type="region of interest" description="Disordered" evidence="1">
    <location>
        <begin position="1"/>
        <end position="70"/>
    </location>
</feature>
<feature type="transmembrane region" description="Helical" evidence="2">
    <location>
        <begin position="360"/>
        <end position="383"/>
    </location>
</feature>
<feature type="compositionally biased region" description="Pro residues" evidence="1">
    <location>
        <begin position="23"/>
        <end position="36"/>
    </location>
</feature>
<sequence>MSHEHPEHTVESSRVELSSSSTPEPPISLPSAPPALYPTINASSESSHVTTISAAHDSLDDSPPSYEAVITKDITQLHDNYDHLRGPPGQRGQDMKTRIPAESLSASHYQSAGAGSSGGNSGPSEGYGSTSAGASGHPGIVHSPTSAHAPNLGLQGQIALDDDADYAQDVDRLLGADQESIGDLSTEGDDRADDSCWAVAGDGRAWMVLCYLIFVLLPWSIFCYAWTFCIMLVALVAMIIPPLGYLITIASVASWRALARVDLVLSSALVSHEIRLRYPHVTAKVYIAAEPGPAWTAPRLFGRELPLPEFIRRRLQSRHTARGRRAKNLWHRGAKHFRATVTDRHTIRSLFYFLIWKMMYAIPIFLVVVVYFCLTIPFMICLLPSLLSMSKVFANWQYRWAVTWLSEKPAPIVL</sequence>
<evidence type="ECO:0000313" key="3">
    <source>
        <dbReference type="EMBL" id="KAG9325981.1"/>
    </source>
</evidence>
<keyword evidence="2" id="KW-0812">Transmembrane</keyword>
<name>A0A9P8AB08_MORAP</name>
<feature type="compositionally biased region" description="Polar residues" evidence="1">
    <location>
        <begin position="40"/>
        <end position="53"/>
    </location>
</feature>
<keyword evidence="2" id="KW-0472">Membrane</keyword>
<reference evidence="3" key="1">
    <citation type="submission" date="2021-07" db="EMBL/GenBank/DDBJ databases">
        <title>Draft genome of Mortierella alpina, strain LL118, isolated from an aspen leaf litter sample.</title>
        <authorList>
            <person name="Yang S."/>
            <person name="Vinatzer B.A."/>
        </authorList>
    </citation>
    <scope>NUCLEOTIDE SEQUENCE</scope>
    <source>
        <strain evidence="3">LL118</strain>
    </source>
</reference>